<dbReference type="SUPFAM" id="SSF48726">
    <property type="entry name" value="Immunoglobulin"/>
    <property type="match status" value="4"/>
</dbReference>
<keyword evidence="8" id="KW-1185">Reference proteome</keyword>
<dbReference type="Gene3D" id="2.60.40.10">
    <property type="entry name" value="Immunoglobulins"/>
    <property type="match status" value="5"/>
</dbReference>
<dbReference type="InterPro" id="IPR007110">
    <property type="entry name" value="Ig-like_dom"/>
</dbReference>
<dbReference type="SMART" id="SM00406">
    <property type="entry name" value="IGv"/>
    <property type="match status" value="1"/>
</dbReference>
<evidence type="ECO:0000256" key="4">
    <source>
        <dbReference type="ARBA" id="ARBA00023180"/>
    </source>
</evidence>
<proteinExistence type="predicted"/>
<organism evidence="7 8">
    <name type="scientific">Polypterus senegalus</name>
    <name type="common">Senegal bichir</name>
    <dbReference type="NCBI Taxonomy" id="55291"/>
    <lineage>
        <taxon>Eukaryota</taxon>
        <taxon>Metazoa</taxon>
        <taxon>Chordata</taxon>
        <taxon>Craniata</taxon>
        <taxon>Vertebrata</taxon>
        <taxon>Euteleostomi</taxon>
        <taxon>Actinopterygii</taxon>
        <taxon>Polypteriformes</taxon>
        <taxon>Polypteridae</taxon>
        <taxon>Polypterus</taxon>
    </lineage>
</organism>
<keyword evidence="5" id="KW-1133">Transmembrane helix</keyword>
<accession>A0A8X7XBB7</accession>
<name>A0A8X7XBB7_POLSE</name>
<dbReference type="PANTHER" id="PTHR12080">
    <property type="entry name" value="SIGNALING LYMPHOCYTIC ACTIVATION MOLECULE"/>
    <property type="match status" value="1"/>
</dbReference>
<evidence type="ECO:0000259" key="6">
    <source>
        <dbReference type="PROSITE" id="PS50835"/>
    </source>
</evidence>
<feature type="domain" description="Ig-like" evidence="6">
    <location>
        <begin position="441"/>
        <end position="513"/>
    </location>
</feature>
<dbReference type="GO" id="GO:0016020">
    <property type="term" value="C:membrane"/>
    <property type="evidence" value="ECO:0007669"/>
    <property type="project" value="UniProtKB-SubCell"/>
</dbReference>
<feature type="domain" description="Ig-like" evidence="6">
    <location>
        <begin position="31"/>
        <end position="118"/>
    </location>
</feature>
<dbReference type="InterPro" id="IPR036179">
    <property type="entry name" value="Ig-like_dom_sf"/>
</dbReference>
<dbReference type="Proteomes" id="UP000886611">
    <property type="component" value="Unassembled WGS sequence"/>
</dbReference>
<evidence type="ECO:0000256" key="3">
    <source>
        <dbReference type="ARBA" id="ARBA00023136"/>
    </source>
</evidence>
<keyword evidence="3 5" id="KW-0472">Membrane</keyword>
<dbReference type="InterPro" id="IPR013106">
    <property type="entry name" value="Ig_V-set"/>
</dbReference>
<keyword evidence="4" id="KW-0325">Glycoprotein</keyword>
<dbReference type="InterPro" id="IPR013783">
    <property type="entry name" value="Ig-like_fold"/>
</dbReference>
<comment type="caution">
    <text evidence="7">The sequence shown here is derived from an EMBL/GenBank/DDBJ whole genome shotgun (WGS) entry which is preliminary data.</text>
</comment>
<protein>
    <submittedName>
        <fullName evidence="7">SLAF5 protein</fullName>
    </submittedName>
</protein>
<evidence type="ECO:0000313" key="7">
    <source>
        <dbReference type="EMBL" id="KAG2464494.1"/>
    </source>
</evidence>
<comment type="subcellular location">
    <subcellularLocation>
        <location evidence="1">Membrane</location>
    </subcellularLocation>
</comment>
<evidence type="ECO:0000256" key="2">
    <source>
        <dbReference type="ARBA" id="ARBA00022729"/>
    </source>
</evidence>
<dbReference type="SMART" id="SM00409">
    <property type="entry name" value="IG"/>
    <property type="match status" value="4"/>
</dbReference>
<sequence length="576" mass="65013">MVGKEVQELEKLYVGFCSGDLQKREKKGFAFKITQLQTVEALDGSNVVLPCSVSSETPLGPVKWYKKTGSERQHFFSAVSRENEKSDPRVTWAVENSPLTFSIKVAKVRVSDTGDYSCEKYKKGVDQKAHATGGWTALIVRGVFSVTQSDILQVKIKLGESFTFPETIPQEVFLKFGHSLKTLAQITNWTISRIYMDRFSERVQVNRAAHFLTLTHLRREDSGIYQLESVTGDEFIKTYNITVYMPVSPPKVSSVLSENGSCVLSCSVENHTQATVFWLPGDVALTEKSPFINILLVKIKEADKQYTCVAENPFSKENITVTTDEICARKGVFSTLQSDILHVKRKLGDSFTFPQKIPQDGFLRFGHFVTLSTVALISNWNISRLYTDKFLGRLQVDSDDRSLTITHLRLEDSGIYQLEDVTGDKFTKNYNLTVYVPVPKPKVISFLFDNGSCSLFCSVENDTEVTVFWQKGGNSGVQGNIYGNMLLLEKQEAEEQYMCVAENPFSKENITVTTQKMCKKKDEDGENVQPRTHYIITTVAAVAIIFIAIALLCVCLRRKLLQKEGRYMFSMLLHFL</sequence>
<feature type="non-terminal residue" evidence="7">
    <location>
        <position position="1"/>
    </location>
</feature>
<reference evidence="7 8" key="1">
    <citation type="journal article" date="2021" name="Cell">
        <title>Tracing the genetic footprints of vertebrate landing in non-teleost ray-finned fishes.</title>
        <authorList>
            <person name="Bi X."/>
            <person name="Wang K."/>
            <person name="Yang L."/>
            <person name="Pan H."/>
            <person name="Jiang H."/>
            <person name="Wei Q."/>
            <person name="Fang M."/>
            <person name="Yu H."/>
            <person name="Zhu C."/>
            <person name="Cai Y."/>
            <person name="He Y."/>
            <person name="Gan X."/>
            <person name="Zeng H."/>
            <person name="Yu D."/>
            <person name="Zhu Y."/>
            <person name="Jiang H."/>
            <person name="Qiu Q."/>
            <person name="Yang H."/>
            <person name="Zhang Y.E."/>
            <person name="Wang W."/>
            <person name="Zhu M."/>
            <person name="He S."/>
            <person name="Zhang G."/>
        </authorList>
    </citation>
    <scope>NUCLEOTIDE SEQUENCE [LARGE SCALE GENOMIC DNA]</scope>
    <source>
        <strain evidence="7">Bchr_013</strain>
    </source>
</reference>
<feature type="domain" description="Ig-like" evidence="6">
    <location>
        <begin position="250"/>
        <end position="322"/>
    </location>
</feature>
<dbReference type="PROSITE" id="PS50835">
    <property type="entry name" value="IG_LIKE"/>
    <property type="match status" value="3"/>
</dbReference>
<keyword evidence="5" id="KW-0812">Transmembrane</keyword>
<feature type="non-terminal residue" evidence="7">
    <location>
        <position position="576"/>
    </location>
</feature>
<evidence type="ECO:0000313" key="8">
    <source>
        <dbReference type="Proteomes" id="UP000886611"/>
    </source>
</evidence>
<keyword evidence="2" id="KW-0732">Signal</keyword>
<dbReference type="PANTHER" id="PTHR12080:SF55">
    <property type="entry name" value="LYMPHOCYTE FUNCTION-ASSOCIATED ANTIGEN 3"/>
    <property type="match status" value="1"/>
</dbReference>
<dbReference type="EMBL" id="JAATIS010003638">
    <property type="protein sequence ID" value="KAG2464494.1"/>
    <property type="molecule type" value="Genomic_DNA"/>
</dbReference>
<dbReference type="InterPro" id="IPR015631">
    <property type="entry name" value="CD2/SLAM_rcpt"/>
</dbReference>
<dbReference type="Pfam" id="PF07686">
    <property type="entry name" value="V-set"/>
    <property type="match status" value="1"/>
</dbReference>
<dbReference type="AlphaFoldDB" id="A0A8X7XBB7"/>
<gene>
    <name evidence="7" type="primary">Cd84</name>
    <name evidence="7" type="ORF">GTO96_0003690</name>
</gene>
<evidence type="ECO:0000256" key="1">
    <source>
        <dbReference type="ARBA" id="ARBA00004370"/>
    </source>
</evidence>
<dbReference type="InterPro" id="IPR003599">
    <property type="entry name" value="Ig_sub"/>
</dbReference>
<evidence type="ECO:0000256" key="5">
    <source>
        <dbReference type="SAM" id="Phobius"/>
    </source>
</evidence>
<feature type="transmembrane region" description="Helical" evidence="5">
    <location>
        <begin position="534"/>
        <end position="556"/>
    </location>
</feature>